<dbReference type="InterPro" id="IPR036971">
    <property type="entry name" value="PDEase_catalytic_dom_sf"/>
</dbReference>
<proteinExistence type="inferred from homology"/>
<evidence type="ECO:0000313" key="10">
    <source>
        <dbReference type="EMBL" id="TPX31723.1"/>
    </source>
</evidence>
<feature type="compositionally biased region" description="Polar residues" evidence="7">
    <location>
        <begin position="773"/>
        <end position="796"/>
    </location>
</feature>
<dbReference type="PRINTS" id="PR00387">
    <property type="entry name" value="PDIESTERASE1"/>
</dbReference>
<dbReference type="PROSITE" id="PS00126">
    <property type="entry name" value="PDEASE_I_1"/>
    <property type="match status" value="1"/>
</dbReference>
<protein>
    <recommendedName>
        <fullName evidence="6">Phosphodiesterase</fullName>
        <ecNumber evidence="6">3.1.4.-</ecNumber>
    </recommendedName>
</protein>
<dbReference type="Pfam" id="PF00233">
    <property type="entry name" value="PDEase_I"/>
    <property type="match status" value="1"/>
</dbReference>
<dbReference type="Proteomes" id="UP000319731">
    <property type="component" value="Unassembled WGS sequence"/>
</dbReference>
<dbReference type="InterPro" id="IPR023174">
    <property type="entry name" value="PDEase_CS"/>
</dbReference>
<evidence type="ECO:0000256" key="8">
    <source>
        <dbReference type="SAM" id="Phobius"/>
    </source>
</evidence>
<dbReference type="InterPro" id="IPR002073">
    <property type="entry name" value="PDEase_catalytic_dom"/>
</dbReference>
<accession>A0A507C2I6</accession>
<dbReference type="AlphaFoldDB" id="A0A507C2I6"/>
<dbReference type="PANTHER" id="PTHR11347">
    <property type="entry name" value="CYCLIC NUCLEOTIDE PHOSPHODIESTERASE"/>
    <property type="match status" value="1"/>
</dbReference>
<evidence type="ECO:0000256" key="6">
    <source>
        <dbReference type="RuleBase" id="RU363067"/>
    </source>
</evidence>
<keyword evidence="8" id="KW-1133">Transmembrane helix</keyword>
<comment type="similarity">
    <text evidence="6">Belongs to the cyclic nucleotide phosphodiesterase family.</text>
</comment>
<evidence type="ECO:0000259" key="9">
    <source>
        <dbReference type="PROSITE" id="PS51845"/>
    </source>
</evidence>
<gene>
    <name evidence="10" type="ORF">SmJEL517_g04992</name>
</gene>
<evidence type="ECO:0000256" key="1">
    <source>
        <dbReference type="ARBA" id="ARBA00022723"/>
    </source>
</evidence>
<dbReference type="EMBL" id="QEAO01000040">
    <property type="protein sequence ID" value="TPX31723.1"/>
    <property type="molecule type" value="Genomic_DNA"/>
</dbReference>
<keyword evidence="8" id="KW-0472">Membrane</keyword>
<sequence>MNNMTISAATVGGRPVQRQPSMWMDGKELVEDLMGTVRRNTAPRSGSTSNLPAGKRAGLRGPVLVQMGIHYMSFLVLLFVAYQTAWAPSIRFYMTLFYFLLVLFVMEVARMNFARNATAVWPYYLSLAPFGVLIFISREAHQLAMVLWYASFLIIYLQSGHEKLHLHLILYSICFGVVYLVTVYIMTTAYVSGCLSWACAVALTDPIVIEYELVLLAACAVMVLQFMSLQHFIKMNAEKLLQRENYVKFLWLANVDLKKQLRRAEKDKEVDLEAPLSRATQILREVKFSFAEDETVMQQLDVILGILASDSLFSPQVLQKTDDADVHDWLKDMLLADNNDSDHGSVKNNTGSLRHPSTAARNSTPLASHHHPLHAGHTSQVNINKDALLVAPMLHISASTPEESTNALIAALSRRPSVTRELILPNSNSIVLFNSPSLQDPIRLSTFNLLPDSSPTYTLLEDIGNPNFDMFEFDKATNNQPLFYLGWHIFQKHGFGSKLNIPDDVIKNWLLRIEMGYKSTNPYHTAVHAADVTQAMHYFATRDRIWPHLTTEEKFAAVVAPIIHDYNHPGVNNAFLVATANPLALRYNDQCILEHYHSASVFEIMANYKECDIFCGLSPEGRKSVREMIVSMVLATDMSQHFDLVGKFKTKLNSTEGFNLLQKLDRKLLLNISIKCADVNNPSKPLAMCRKWTDLIMEEFFRQGDEERSRGLPISAFMNRETTDIPKCQMGFLDYIVTPLYETYGGFMKEDVQPHLDNLASNRAYWKGRSEKFQQQPSQATIPLSSSSQTPSLINPTASATTTSAQAISTSSRASSTQNLPLHSPQSSTVLTRGTVGRNGSSDAGAGASRPTGAMRASGSFA</sequence>
<dbReference type="GO" id="GO:0007165">
    <property type="term" value="P:signal transduction"/>
    <property type="evidence" value="ECO:0007669"/>
    <property type="project" value="InterPro"/>
</dbReference>
<dbReference type="GeneID" id="42006217"/>
<evidence type="ECO:0000256" key="4">
    <source>
        <dbReference type="PIRSR" id="PIRSR623088-2"/>
    </source>
</evidence>
<feature type="region of interest" description="Disordered" evidence="7">
    <location>
        <begin position="340"/>
        <end position="377"/>
    </location>
</feature>
<feature type="transmembrane region" description="Helical" evidence="8">
    <location>
        <begin position="90"/>
        <end position="109"/>
    </location>
</feature>
<feature type="active site" description="Proton donor" evidence="3">
    <location>
        <position position="524"/>
    </location>
</feature>
<dbReference type="PROSITE" id="PS51845">
    <property type="entry name" value="PDEASE_I_2"/>
    <property type="match status" value="1"/>
</dbReference>
<keyword evidence="1 5" id="KW-0479">Metal-binding</keyword>
<dbReference type="GO" id="GO:0046872">
    <property type="term" value="F:metal ion binding"/>
    <property type="evidence" value="ECO:0007669"/>
    <property type="project" value="UniProtKB-KW"/>
</dbReference>
<feature type="transmembrane region" description="Helical" evidence="8">
    <location>
        <begin position="143"/>
        <end position="161"/>
    </location>
</feature>
<feature type="domain" description="PDEase" evidence="9">
    <location>
        <begin position="447"/>
        <end position="773"/>
    </location>
</feature>
<feature type="compositionally biased region" description="Low complexity" evidence="7">
    <location>
        <begin position="797"/>
        <end position="817"/>
    </location>
</feature>
<evidence type="ECO:0000256" key="3">
    <source>
        <dbReference type="PIRSR" id="PIRSR623088-1"/>
    </source>
</evidence>
<keyword evidence="2 6" id="KW-0378">Hydrolase</keyword>
<feature type="transmembrane region" description="Helical" evidence="8">
    <location>
        <begin position="168"/>
        <end position="193"/>
    </location>
</feature>
<keyword evidence="8" id="KW-0812">Transmembrane</keyword>
<reference evidence="10 11" key="1">
    <citation type="journal article" date="2019" name="Sci. Rep.">
        <title>Comparative genomics of chytrid fungi reveal insights into the obligate biotrophic and pathogenic lifestyle of Synchytrium endobioticum.</title>
        <authorList>
            <person name="van de Vossenberg B.T.L.H."/>
            <person name="Warris S."/>
            <person name="Nguyen H.D.T."/>
            <person name="van Gent-Pelzer M.P.E."/>
            <person name="Joly D.L."/>
            <person name="van de Geest H.C."/>
            <person name="Bonants P.J.M."/>
            <person name="Smith D.S."/>
            <person name="Levesque C.A."/>
            <person name="van der Lee T.A.J."/>
        </authorList>
    </citation>
    <scope>NUCLEOTIDE SEQUENCE [LARGE SCALE GENOMIC DNA]</scope>
    <source>
        <strain evidence="10 11">JEL517</strain>
    </source>
</reference>
<feature type="region of interest" description="Disordered" evidence="7">
    <location>
        <begin position="769"/>
        <end position="862"/>
    </location>
</feature>
<feature type="binding site" evidence="4">
    <location>
        <begin position="524"/>
        <end position="528"/>
    </location>
    <ligand>
        <name>AMP</name>
        <dbReference type="ChEBI" id="CHEBI:456215"/>
    </ligand>
</feature>
<dbReference type="RefSeq" id="XP_031023082.1">
    <property type="nucleotide sequence ID" value="XM_031170920.1"/>
</dbReference>
<evidence type="ECO:0000256" key="5">
    <source>
        <dbReference type="PIRSR" id="PIRSR623088-3"/>
    </source>
</evidence>
<feature type="binding site" evidence="5">
    <location>
        <position position="564"/>
    </location>
    <ligand>
        <name>Zn(2+)</name>
        <dbReference type="ChEBI" id="CHEBI:29105"/>
        <label>1</label>
    </ligand>
</feature>
<evidence type="ECO:0000256" key="2">
    <source>
        <dbReference type="ARBA" id="ARBA00022801"/>
    </source>
</evidence>
<feature type="binding site" evidence="5">
    <location>
        <position position="565"/>
    </location>
    <ligand>
        <name>Zn(2+)</name>
        <dbReference type="ChEBI" id="CHEBI:29105"/>
        <label>2</label>
    </ligand>
</feature>
<comment type="caution">
    <text evidence="10">The sequence shown here is derived from an EMBL/GenBank/DDBJ whole genome shotgun (WGS) entry which is preliminary data.</text>
</comment>
<dbReference type="InterPro" id="IPR003607">
    <property type="entry name" value="HD/PDEase_dom"/>
</dbReference>
<name>A0A507C2I6_9FUNG</name>
<dbReference type="STRING" id="1806994.A0A507C2I6"/>
<dbReference type="SUPFAM" id="SSF109604">
    <property type="entry name" value="HD-domain/PDEase-like"/>
    <property type="match status" value="1"/>
</dbReference>
<feature type="binding site" evidence="5">
    <location>
        <position position="565"/>
    </location>
    <ligand>
        <name>Zn(2+)</name>
        <dbReference type="ChEBI" id="CHEBI:29105"/>
        <label>1</label>
    </ligand>
</feature>
<dbReference type="OrthoDB" id="546632at2759"/>
<keyword evidence="11" id="KW-1185">Reference proteome</keyword>
<feature type="binding site" evidence="5">
    <location>
        <position position="678"/>
    </location>
    <ligand>
        <name>Zn(2+)</name>
        <dbReference type="ChEBI" id="CHEBI:29105"/>
        <label>1</label>
    </ligand>
</feature>
<dbReference type="EC" id="3.1.4.-" evidence="6"/>
<organism evidence="10 11">
    <name type="scientific">Synchytrium microbalum</name>
    <dbReference type="NCBI Taxonomy" id="1806994"/>
    <lineage>
        <taxon>Eukaryota</taxon>
        <taxon>Fungi</taxon>
        <taxon>Fungi incertae sedis</taxon>
        <taxon>Chytridiomycota</taxon>
        <taxon>Chytridiomycota incertae sedis</taxon>
        <taxon>Chytridiomycetes</taxon>
        <taxon>Synchytriales</taxon>
        <taxon>Synchytriaceae</taxon>
        <taxon>Synchytrium</taxon>
    </lineage>
</organism>
<feature type="binding site" evidence="4">
    <location>
        <position position="729"/>
    </location>
    <ligand>
        <name>AMP</name>
        <dbReference type="ChEBI" id="CHEBI:456215"/>
    </ligand>
</feature>
<feature type="binding site" evidence="4">
    <location>
        <position position="678"/>
    </location>
    <ligand>
        <name>AMP</name>
        <dbReference type="ChEBI" id="CHEBI:456215"/>
    </ligand>
</feature>
<feature type="transmembrane region" description="Helical" evidence="8">
    <location>
        <begin position="213"/>
        <end position="233"/>
    </location>
</feature>
<feature type="binding site" evidence="5">
    <location>
        <position position="528"/>
    </location>
    <ligand>
        <name>Zn(2+)</name>
        <dbReference type="ChEBI" id="CHEBI:29105"/>
        <label>1</label>
    </ligand>
</feature>
<dbReference type="CDD" id="cd00077">
    <property type="entry name" value="HDc"/>
    <property type="match status" value="1"/>
</dbReference>
<feature type="transmembrane region" description="Helical" evidence="8">
    <location>
        <begin position="63"/>
        <end position="84"/>
    </location>
</feature>
<evidence type="ECO:0000313" key="11">
    <source>
        <dbReference type="Proteomes" id="UP000319731"/>
    </source>
</evidence>
<dbReference type="Gene3D" id="1.10.1300.10">
    <property type="entry name" value="3'5'-cyclic nucleotide phosphodiesterase, catalytic domain"/>
    <property type="match status" value="1"/>
</dbReference>
<feature type="transmembrane region" description="Helical" evidence="8">
    <location>
        <begin position="121"/>
        <end position="137"/>
    </location>
</feature>
<comment type="cofactor">
    <cofactor evidence="6">
        <name>a divalent metal cation</name>
        <dbReference type="ChEBI" id="CHEBI:60240"/>
    </cofactor>
    <text evidence="6">Binds 2 divalent metal cations per subunit. Site 1 may preferentially bind zinc ions, while site 2 has a preference for magnesium and/or manganese ions.</text>
</comment>
<dbReference type="GO" id="GO:0004114">
    <property type="term" value="F:3',5'-cyclic-nucleotide phosphodiesterase activity"/>
    <property type="evidence" value="ECO:0007669"/>
    <property type="project" value="InterPro"/>
</dbReference>
<feature type="binding site" evidence="4">
    <location>
        <position position="565"/>
    </location>
    <ligand>
        <name>AMP</name>
        <dbReference type="ChEBI" id="CHEBI:456215"/>
    </ligand>
</feature>
<feature type="compositionally biased region" description="Polar residues" evidence="7">
    <location>
        <begin position="818"/>
        <end position="842"/>
    </location>
</feature>
<evidence type="ECO:0000256" key="7">
    <source>
        <dbReference type="SAM" id="MobiDB-lite"/>
    </source>
</evidence>
<dbReference type="InterPro" id="IPR023088">
    <property type="entry name" value="PDEase"/>
</dbReference>